<dbReference type="EMBL" id="ML119212">
    <property type="protein sequence ID" value="RPB06869.1"/>
    <property type="molecule type" value="Genomic_DNA"/>
</dbReference>
<dbReference type="InParanoid" id="A0A3N4KBY9"/>
<accession>A0A3N4KBY9</accession>
<sequence>MLADFERWVMESLNRWLSGFAIGNLTEACNALGGGIQGYMEVTTVAYQGNPERNSIMVLTVMELWMALDKLAVDSCPLLSKYSPELNESFLCVLLLPQGQQRSRLSFIENYIEQRRSAALLTSPSVFSKDITKHTFSVWYFQSCVDLLQLEKNISSDATIARKNKIVEFDQGEAEYHNALAIIRTMRCDYFTRWREGWTRHDRYCRKCAKVEEADTMKIEVHGWPLPDDPLLKAAVVFELRCPRPFAIWREATFRIRNNLCAPMNTLTCSPCDPSENLSKTIPALNLTRRLQTISSEHIALYLDDQVIFIISLPL</sequence>
<protein>
    <submittedName>
        <fullName evidence="1">Uncharacterized protein</fullName>
    </submittedName>
</protein>
<evidence type="ECO:0000313" key="2">
    <source>
        <dbReference type="Proteomes" id="UP000277580"/>
    </source>
</evidence>
<organism evidence="1 2">
    <name type="scientific">Morchella conica CCBAS932</name>
    <dbReference type="NCBI Taxonomy" id="1392247"/>
    <lineage>
        <taxon>Eukaryota</taxon>
        <taxon>Fungi</taxon>
        <taxon>Dikarya</taxon>
        <taxon>Ascomycota</taxon>
        <taxon>Pezizomycotina</taxon>
        <taxon>Pezizomycetes</taxon>
        <taxon>Pezizales</taxon>
        <taxon>Morchellaceae</taxon>
        <taxon>Morchella</taxon>
    </lineage>
</organism>
<dbReference type="AlphaFoldDB" id="A0A3N4KBY9"/>
<gene>
    <name evidence="1" type="ORF">P167DRAFT_550227</name>
</gene>
<name>A0A3N4KBY9_9PEZI</name>
<dbReference type="OrthoDB" id="3182339at2759"/>
<dbReference type="Proteomes" id="UP000277580">
    <property type="component" value="Unassembled WGS sequence"/>
</dbReference>
<reference evidence="1 2" key="1">
    <citation type="journal article" date="2018" name="Nat. Ecol. Evol.">
        <title>Pezizomycetes genomes reveal the molecular basis of ectomycorrhizal truffle lifestyle.</title>
        <authorList>
            <person name="Murat C."/>
            <person name="Payen T."/>
            <person name="Noel B."/>
            <person name="Kuo A."/>
            <person name="Morin E."/>
            <person name="Chen J."/>
            <person name="Kohler A."/>
            <person name="Krizsan K."/>
            <person name="Balestrini R."/>
            <person name="Da Silva C."/>
            <person name="Montanini B."/>
            <person name="Hainaut M."/>
            <person name="Levati E."/>
            <person name="Barry K.W."/>
            <person name="Belfiori B."/>
            <person name="Cichocki N."/>
            <person name="Clum A."/>
            <person name="Dockter R.B."/>
            <person name="Fauchery L."/>
            <person name="Guy J."/>
            <person name="Iotti M."/>
            <person name="Le Tacon F."/>
            <person name="Lindquist E.A."/>
            <person name="Lipzen A."/>
            <person name="Malagnac F."/>
            <person name="Mello A."/>
            <person name="Molinier V."/>
            <person name="Miyauchi S."/>
            <person name="Poulain J."/>
            <person name="Riccioni C."/>
            <person name="Rubini A."/>
            <person name="Sitrit Y."/>
            <person name="Splivallo R."/>
            <person name="Traeger S."/>
            <person name="Wang M."/>
            <person name="Zifcakova L."/>
            <person name="Wipf D."/>
            <person name="Zambonelli A."/>
            <person name="Paolocci F."/>
            <person name="Nowrousian M."/>
            <person name="Ottonello S."/>
            <person name="Baldrian P."/>
            <person name="Spatafora J.W."/>
            <person name="Henrissat B."/>
            <person name="Nagy L.G."/>
            <person name="Aury J.M."/>
            <person name="Wincker P."/>
            <person name="Grigoriev I.V."/>
            <person name="Bonfante P."/>
            <person name="Martin F.M."/>
        </authorList>
    </citation>
    <scope>NUCLEOTIDE SEQUENCE [LARGE SCALE GENOMIC DNA]</scope>
    <source>
        <strain evidence="1 2">CCBAS932</strain>
    </source>
</reference>
<evidence type="ECO:0000313" key="1">
    <source>
        <dbReference type="EMBL" id="RPB06869.1"/>
    </source>
</evidence>
<keyword evidence="2" id="KW-1185">Reference proteome</keyword>
<dbReference type="STRING" id="1392247.A0A3N4KBY9"/>
<proteinExistence type="predicted"/>